<proteinExistence type="predicted"/>
<evidence type="ECO:0000313" key="6">
    <source>
        <dbReference type="Proteomes" id="UP000400924"/>
    </source>
</evidence>
<dbReference type="SUPFAM" id="SSF51621">
    <property type="entry name" value="Phosphoenolpyruvate/pyruvate domain"/>
    <property type="match status" value="1"/>
</dbReference>
<keyword evidence="3 4" id="KW-0460">Magnesium</keyword>
<evidence type="ECO:0000313" key="5">
    <source>
        <dbReference type="EMBL" id="MPY63843.1"/>
    </source>
</evidence>
<dbReference type="EMBL" id="VJZC01000652">
    <property type="protein sequence ID" value="MPY63843.1"/>
    <property type="molecule type" value="Genomic_DNA"/>
</dbReference>
<evidence type="ECO:0000256" key="2">
    <source>
        <dbReference type="ARBA" id="ARBA00022723"/>
    </source>
</evidence>
<dbReference type="GO" id="GO:0000287">
    <property type="term" value="F:magnesium ion binding"/>
    <property type="evidence" value="ECO:0007669"/>
    <property type="project" value="TreeGrafter"/>
</dbReference>
<dbReference type="InterPro" id="IPR040442">
    <property type="entry name" value="Pyrv_kinase-like_dom_sf"/>
</dbReference>
<dbReference type="PIRSF" id="PIRSF015582">
    <property type="entry name" value="Cit_lyase_B"/>
    <property type="match status" value="1"/>
</dbReference>
<dbReference type="AlphaFoldDB" id="A0A5N8XWU3"/>
<comment type="cofactor">
    <cofactor evidence="1">
        <name>Mg(2+)</name>
        <dbReference type="ChEBI" id="CHEBI:18420"/>
    </cofactor>
</comment>
<dbReference type="InterPro" id="IPR039480">
    <property type="entry name" value="C-C_Bond_Lyase-like"/>
</dbReference>
<protein>
    <submittedName>
        <fullName evidence="5">HpcH/HpaI aldolase/citrate lyase family protein</fullName>
    </submittedName>
</protein>
<comment type="caution">
    <text evidence="5">The sequence shown here is derived from an EMBL/GenBank/DDBJ whole genome shotgun (WGS) entry which is preliminary data.</text>
</comment>
<evidence type="ECO:0000256" key="1">
    <source>
        <dbReference type="ARBA" id="ARBA00001946"/>
    </source>
</evidence>
<keyword evidence="6" id="KW-1185">Reference proteome</keyword>
<name>A0A5N8XWU3_9ACTN</name>
<dbReference type="PANTHER" id="PTHR32308:SF10">
    <property type="entry name" value="CITRATE LYASE SUBUNIT BETA"/>
    <property type="match status" value="1"/>
</dbReference>
<dbReference type="GO" id="GO:0016829">
    <property type="term" value="F:lyase activity"/>
    <property type="evidence" value="ECO:0007669"/>
    <property type="project" value="UniProtKB-KW"/>
</dbReference>
<organism evidence="5 6">
    <name type="scientific">Streptomyces spongiae</name>
    <dbReference type="NCBI Taxonomy" id="565072"/>
    <lineage>
        <taxon>Bacteria</taxon>
        <taxon>Bacillati</taxon>
        <taxon>Actinomycetota</taxon>
        <taxon>Actinomycetes</taxon>
        <taxon>Kitasatosporales</taxon>
        <taxon>Streptomycetaceae</taxon>
        <taxon>Streptomyces</taxon>
    </lineage>
</organism>
<dbReference type="OrthoDB" id="348111at2"/>
<dbReference type="Proteomes" id="UP000400924">
    <property type="component" value="Unassembled WGS sequence"/>
</dbReference>
<dbReference type="FunFam" id="3.20.20.60:FF:000036">
    <property type="entry name" value="ATP/GTP-binding protein"/>
    <property type="match status" value="1"/>
</dbReference>
<accession>A0A5N8XWU3</accession>
<keyword evidence="2 4" id="KW-0479">Metal-binding</keyword>
<dbReference type="InterPro" id="IPR011206">
    <property type="entry name" value="Citrate_lyase_beta/mcl1/mcl2"/>
</dbReference>
<reference evidence="5 6" key="1">
    <citation type="submission" date="2019-07" db="EMBL/GenBank/DDBJ databases">
        <title>New species of Amycolatopsis and Streptomyces.</title>
        <authorList>
            <person name="Duangmal K."/>
            <person name="Teo W.F.A."/>
            <person name="Lipun K."/>
        </authorList>
    </citation>
    <scope>NUCLEOTIDE SEQUENCE [LARGE SCALE GENOMIC DNA]</scope>
    <source>
        <strain evidence="5 6">NBRC 106415</strain>
    </source>
</reference>
<dbReference type="GO" id="GO:0006107">
    <property type="term" value="P:oxaloacetate metabolic process"/>
    <property type="evidence" value="ECO:0007669"/>
    <property type="project" value="TreeGrafter"/>
</dbReference>
<evidence type="ECO:0000256" key="4">
    <source>
        <dbReference type="PIRSR" id="PIRSR015582-2"/>
    </source>
</evidence>
<dbReference type="Gene3D" id="3.20.20.60">
    <property type="entry name" value="Phosphoenolpyruvate-binding domains"/>
    <property type="match status" value="2"/>
</dbReference>
<dbReference type="PANTHER" id="PTHR32308">
    <property type="entry name" value="LYASE BETA SUBUNIT, PUTATIVE (AFU_ORTHOLOGUE AFUA_4G13030)-RELATED"/>
    <property type="match status" value="1"/>
</dbReference>
<dbReference type="Pfam" id="PF15617">
    <property type="entry name" value="C-C_Bond_Lyase"/>
    <property type="match status" value="1"/>
</dbReference>
<sequence>MRHFGHIAPEERQRLFHREPGFFTADSPARVLAAALGATLYSPATRPRLADDVVKQAGRGVVSMVLCLEDSIDDAEVTGAEENLVRQFVDLAGRPEAELPLLFVRVRAAEQIPDLVRRLGPAVRLLSGFVLPKFTEERGVPFLEALTAAETASGRRLFAMPVLESPELMYRETRVESLQGISRTVDKYRDRVLALRLGVTDFCASYALRRAPDMTAYDVQIVASVIADVVNVLGRADGTGFTVTGPVWEYFRVQERMFKPQLRTSPFLEVRATALRETLIEHAMDGLLREISLDQANGLLGKTCIHPSHVLPVHALSVVSHEEFSDAQDILRPERGGGGVLRSAYTNKMNEVKPHRAWAERVLQRAEVFGVANEDIGFVELLAAGLPD</sequence>
<dbReference type="InterPro" id="IPR015813">
    <property type="entry name" value="Pyrv/PenolPyrv_kinase-like_dom"/>
</dbReference>
<dbReference type="RefSeq" id="WP_152777078.1">
    <property type="nucleotide sequence ID" value="NZ_VJZC01000652.1"/>
</dbReference>
<feature type="binding site" evidence="4">
    <location>
        <position position="201"/>
    </location>
    <ligand>
        <name>Mg(2+)</name>
        <dbReference type="ChEBI" id="CHEBI:18420"/>
    </ligand>
</feature>
<keyword evidence="5" id="KW-0456">Lyase</keyword>
<gene>
    <name evidence="5" type="ORF">FNH08_43805</name>
</gene>
<evidence type="ECO:0000256" key="3">
    <source>
        <dbReference type="ARBA" id="ARBA00022842"/>
    </source>
</evidence>